<dbReference type="Proteomes" id="UP001201629">
    <property type="component" value="Unassembled WGS sequence"/>
</dbReference>
<evidence type="ECO:0000313" key="2">
    <source>
        <dbReference type="EMBL" id="MCG5442538.1"/>
    </source>
</evidence>
<protein>
    <recommendedName>
        <fullName evidence="4">MFS transporter</fullName>
    </recommendedName>
</protein>
<name>A0ABS9MY63_9ACTN</name>
<evidence type="ECO:0000313" key="3">
    <source>
        <dbReference type="Proteomes" id="UP001201629"/>
    </source>
</evidence>
<comment type="caution">
    <text evidence="2">The sequence shown here is derived from an EMBL/GenBank/DDBJ whole genome shotgun (WGS) entry which is preliminary data.</text>
</comment>
<keyword evidence="3" id="KW-1185">Reference proteome</keyword>
<evidence type="ECO:0008006" key="4">
    <source>
        <dbReference type="Google" id="ProtNLM"/>
    </source>
</evidence>
<proteinExistence type="predicted"/>
<dbReference type="EMBL" id="JAKKFD010000010">
    <property type="protein sequence ID" value="MCG5442538.1"/>
    <property type="molecule type" value="Genomic_DNA"/>
</dbReference>
<accession>A0ABS9MY63</accession>
<gene>
    <name evidence="2" type="ORF">NIE79_000319</name>
</gene>
<evidence type="ECO:0000256" key="1">
    <source>
        <dbReference type="SAM" id="MobiDB-lite"/>
    </source>
</evidence>
<reference evidence="2 3" key="1">
    <citation type="submission" date="2022-01" db="EMBL/GenBank/DDBJ databases">
        <authorList>
            <person name="Riesco R."/>
            <person name="Trujillo M.E."/>
        </authorList>
    </citation>
    <scope>NUCLEOTIDE SEQUENCE [LARGE SCALE GENOMIC DNA]</scope>
    <source>
        <strain evidence="2 3">NIE79</strain>
    </source>
</reference>
<organism evidence="2 3">
    <name type="scientific">Micromonospora trifolii</name>
    <dbReference type="NCBI Taxonomy" id="2911208"/>
    <lineage>
        <taxon>Bacteria</taxon>
        <taxon>Bacillati</taxon>
        <taxon>Actinomycetota</taxon>
        <taxon>Actinomycetes</taxon>
        <taxon>Micromonosporales</taxon>
        <taxon>Micromonosporaceae</taxon>
        <taxon>Micromonospora</taxon>
    </lineage>
</organism>
<feature type="region of interest" description="Disordered" evidence="1">
    <location>
        <begin position="1"/>
        <end position="21"/>
    </location>
</feature>
<sequence length="54" mass="6057">MSTRATGVPGLGRLSGDGRSARRPVQELGRLPWFAAFFLRAFFFRDFFAMLTSS</sequence>